<dbReference type="SUPFAM" id="SSF88723">
    <property type="entry name" value="PIN domain-like"/>
    <property type="match status" value="1"/>
</dbReference>
<evidence type="ECO:0000313" key="1">
    <source>
        <dbReference type="EMBL" id="OGM27983.1"/>
    </source>
</evidence>
<reference evidence="1 2" key="1">
    <citation type="journal article" date="2016" name="Nat. Commun.">
        <title>Thousands of microbial genomes shed light on interconnected biogeochemical processes in an aquifer system.</title>
        <authorList>
            <person name="Anantharaman K."/>
            <person name="Brown C.T."/>
            <person name="Hug L.A."/>
            <person name="Sharon I."/>
            <person name="Castelle C.J."/>
            <person name="Probst A.J."/>
            <person name="Thomas B.C."/>
            <person name="Singh A."/>
            <person name="Wilkins M.J."/>
            <person name="Karaoz U."/>
            <person name="Brodie E.L."/>
            <person name="Williams K.H."/>
            <person name="Hubbard S.S."/>
            <person name="Banfield J.F."/>
        </authorList>
    </citation>
    <scope>NUCLEOTIDE SEQUENCE [LARGE SCALE GENOMIC DNA]</scope>
</reference>
<sequence>MAKVFFDTNYLIHFKEISSLSIVDNFDKHNLCASTLSCHIYCYVNKIKVPDNVTSEIFKLFSLVNFTREILYKALIGPTEDLEDNIQLHSAAEADCEYFLTSDEKLLNMKFFGKTRISKDL</sequence>
<organism evidence="1 2">
    <name type="scientific">Candidatus Woesebacteria bacterium RIFCSPHIGHO2_01_FULL_39_28</name>
    <dbReference type="NCBI Taxonomy" id="1802496"/>
    <lineage>
        <taxon>Bacteria</taxon>
        <taxon>Candidatus Woeseibacteriota</taxon>
    </lineage>
</organism>
<protein>
    <recommendedName>
        <fullName evidence="3">PIN domain-containing protein</fullName>
    </recommendedName>
</protein>
<name>A0A1F7YL06_9BACT</name>
<comment type="caution">
    <text evidence="1">The sequence shown here is derived from an EMBL/GenBank/DDBJ whole genome shotgun (WGS) entry which is preliminary data.</text>
</comment>
<proteinExistence type="predicted"/>
<dbReference type="InterPro" id="IPR029060">
    <property type="entry name" value="PIN-like_dom_sf"/>
</dbReference>
<dbReference type="AlphaFoldDB" id="A0A1F7YL06"/>
<evidence type="ECO:0008006" key="3">
    <source>
        <dbReference type="Google" id="ProtNLM"/>
    </source>
</evidence>
<dbReference type="EMBL" id="MGGI01000001">
    <property type="protein sequence ID" value="OGM27983.1"/>
    <property type="molecule type" value="Genomic_DNA"/>
</dbReference>
<evidence type="ECO:0000313" key="2">
    <source>
        <dbReference type="Proteomes" id="UP000178851"/>
    </source>
</evidence>
<dbReference type="Proteomes" id="UP000178851">
    <property type="component" value="Unassembled WGS sequence"/>
</dbReference>
<gene>
    <name evidence="1" type="ORF">A2627_00365</name>
</gene>
<accession>A0A1F7YL06</accession>